<keyword evidence="2" id="KW-1185">Reference proteome</keyword>
<comment type="caution">
    <text evidence="1">The sequence shown here is derived from an EMBL/GenBank/DDBJ whole genome shotgun (WGS) entry which is preliminary data.</text>
</comment>
<accession>A0ABV2BYF9</accession>
<sequence length="152" mass="17656">MSEIADSIIKEYQSELDEKLEDDKHKIQVSQAISLGGSLWRYFSYFVHAFFINVVVVATIYLAVIDVATIELIKASSAEELLQTISFFFTVVGYLQFLLAVIMGMFFYRRFYIDKRQERIDQDNYDTYLTAKIVSLAEEVLKRHEINKEGLS</sequence>
<name>A0ABV2BYF9_9GAMM</name>
<dbReference type="Proteomes" id="UP001548189">
    <property type="component" value="Unassembled WGS sequence"/>
</dbReference>
<protein>
    <submittedName>
        <fullName evidence="1">Uncharacterized protein</fullName>
    </submittedName>
</protein>
<reference evidence="1 2" key="1">
    <citation type="submission" date="2024-06" db="EMBL/GenBank/DDBJ databases">
        <authorList>
            <person name="Li F."/>
        </authorList>
    </citation>
    <scope>NUCLEOTIDE SEQUENCE [LARGE SCALE GENOMIC DNA]</scope>
    <source>
        <strain evidence="1 2">GXAS 311</strain>
    </source>
</reference>
<evidence type="ECO:0000313" key="2">
    <source>
        <dbReference type="Proteomes" id="UP001548189"/>
    </source>
</evidence>
<dbReference type="EMBL" id="JBEVCJ010000031">
    <property type="protein sequence ID" value="MET1256962.1"/>
    <property type="molecule type" value="Genomic_DNA"/>
</dbReference>
<organism evidence="1 2">
    <name type="scientific">Aliikangiella maris</name>
    <dbReference type="NCBI Taxonomy" id="3162458"/>
    <lineage>
        <taxon>Bacteria</taxon>
        <taxon>Pseudomonadati</taxon>
        <taxon>Pseudomonadota</taxon>
        <taxon>Gammaproteobacteria</taxon>
        <taxon>Oceanospirillales</taxon>
        <taxon>Pleioneaceae</taxon>
        <taxon>Aliikangiella</taxon>
    </lineage>
</organism>
<gene>
    <name evidence="1" type="ORF">ABVT43_17600</name>
</gene>
<proteinExistence type="predicted"/>
<evidence type="ECO:0000313" key="1">
    <source>
        <dbReference type="EMBL" id="MET1256962.1"/>
    </source>
</evidence>